<dbReference type="PANTHER" id="PTHR12526">
    <property type="entry name" value="GLYCOSYLTRANSFERASE"/>
    <property type="match status" value="1"/>
</dbReference>
<feature type="domain" description="Glycosyl transferase family 1" evidence="1">
    <location>
        <begin position="202"/>
        <end position="351"/>
    </location>
</feature>
<dbReference type="RefSeq" id="WP_091376871.1">
    <property type="nucleotide sequence ID" value="NZ_LT629740.1"/>
</dbReference>
<reference evidence="3 4" key="1">
    <citation type="submission" date="2016-10" db="EMBL/GenBank/DDBJ databases">
        <authorList>
            <person name="de Groot N.N."/>
        </authorList>
    </citation>
    <scope>NUCLEOTIDE SEQUENCE [LARGE SCALE GENOMIC DNA]</scope>
    <source>
        <strain evidence="3 4">MP1X4</strain>
    </source>
</reference>
<proteinExistence type="predicted"/>
<accession>A0A1H2B599</accession>
<protein>
    <submittedName>
        <fullName evidence="3">Glycosyltransferase involved in cell wall bisynthesis</fullName>
    </submittedName>
</protein>
<dbReference type="Gene3D" id="3.40.50.2000">
    <property type="entry name" value="Glycogen Phosphorylase B"/>
    <property type="match status" value="2"/>
</dbReference>
<evidence type="ECO:0000259" key="2">
    <source>
        <dbReference type="Pfam" id="PF13439"/>
    </source>
</evidence>
<evidence type="ECO:0000313" key="4">
    <source>
        <dbReference type="Proteomes" id="UP000199679"/>
    </source>
</evidence>
<dbReference type="InterPro" id="IPR028098">
    <property type="entry name" value="Glyco_trans_4-like_N"/>
</dbReference>
<evidence type="ECO:0000259" key="1">
    <source>
        <dbReference type="Pfam" id="PF00534"/>
    </source>
</evidence>
<dbReference type="NCBIfam" id="NF046085">
    <property type="entry name" value="XrtY_assoc_Gly1"/>
    <property type="match status" value="1"/>
</dbReference>
<dbReference type="Pfam" id="PF00534">
    <property type="entry name" value="Glycos_transf_1"/>
    <property type="match status" value="1"/>
</dbReference>
<feature type="domain" description="Glycosyltransferase subfamily 4-like N-terminal" evidence="2">
    <location>
        <begin position="17"/>
        <end position="187"/>
    </location>
</feature>
<keyword evidence="4" id="KW-1185">Reference proteome</keyword>
<dbReference type="AlphaFoldDB" id="A0A1H2B599"/>
<gene>
    <name evidence="3" type="ORF">SAMN05216490_3912</name>
</gene>
<dbReference type="InterPro" id="IPR001296">
    <property type="entry name" value="Glyco_trans_1"/>
</dbReference>
<sequence length="378" mass="42519">MKILQISASYKPAYIYGGPIMSVSMLAEQLSKLEAEVTVFTTTANGLNELPVNTNQPVFIDGVTVIYFKRITKDHTHLSPALLKNVWQKARDYDVVHIHAWWNLVSMLSCLIAVMRNVKVVVSPRGTLSNYSFNNKNNGIKGLIHTFLTKPLLKKCDIHTTSDNEYSAVKSIIQAKHIFNIPNFIRLNVNKQYAVVPSIDHIKLIFLSRIEEKKGLDILFDALKDVQIPYRLTIAGDGNSDYIKSLKAIAVNNNIDAHIDWIGFQSDNKFDLLHEHDLLVLPSHDENFGNVVIESLSVGTAVLISEQVGLADYVVTNNLGWICQTNASSVSAAISTINSRFDELQRIRKEAPAIILEDFNYNNMAVKYINMYNQIITK</sequence>
<keyword evidence="3" id="KW-0808">Transferase</keyword>
<dbReference type="SUPFAM" id="SSF53756">
    <property type="entry name" value="UDP-Glycosyltransferase/glycogen phosphorylase"/>
    <property type="match status" value="1"/>
</dbReference>
<dbReference type="Proteomes" id="UP000199679">
    <property type="component" value="Chromosome I"/>
</dbReference>
<dbReference type="Pfam" id="PF13439">
    <property type="entry name" value="Glyco_transf_4"/>
    <property type="match status" value="1"/>
</dbReference>
<dbReference type="EMBL" id="LT629740">
    <property type="protein sequence ID" value="SDT53247.1"/>
    <property type="molecule type" value="Genomic_DNA"/>
</dbReference>
<name>A0A1H2B599_MUCMA</name>
<dbReference type="STRING" id="652787.SAMN05216490_3912"/>
<dbReference type="GO" id="GO:0016757">
    <property type="term" value="F:glycosyltransferase activity"/>
    <property type="evidence" value="ECO:0007669"/>
    <property type="project" value="InterPro"/>
</dbReference>
<dbReference type="OrthoDB" id="9790710at2"/>
<evidence type="ECO:0000313" key="3">
    <source>
        <dbReference type="EMBL" id="SDT53247.1"/>
    </source>
</evidence>
<organism evidence="3 4">
    <name type="scientific">Mucilaginibacter mallensis</name>
    <dbReference type="NCBI Taxonomy" id="652787"/>
    <lineage>
        <taxon>Bacteria</taxon>
        <taxon>Pseudomonadati</taxon>
        <taxon>Bacteroidota</taxon>
        <taxon>Sphingobacteriia</taxon>
        <taxon>Sphingobacteriales</taxon>
        <taxon>Sphingobacteriaceae</taxon>
        <taxon>Mucilaginibacter</taxon>
    </lineage>
</organism>